<dbReference type="VEuPathDB" id="ToxoDB:TGRUB_243490B"/>
<accession>A0A086LUB6</accession>
<feature type="compositionally biased region" description="Polar residues" evidence="3">
    <location>
        <begin position="135"/>
        <end position="151"/>
    </location>
</feature>
<evidence type="ECO:0000256" key="1">
    <source>
        <dbReference type="ARBA" id="ARBA00022741"/>
    </source>
</evidence>
<dbReference type="InterPro" id="IPR057495">
    <property type="entry name" value="AAA_lid_BCS1"/>
</dbReference>
<dbReference type="InterPro" id="IPR027417">
    <property type="entry name" value="P-loop_NTPase"/>
</dbReference>
<proteinExistence type="predicted"/>
<evidence type="ECO:0000313" key="5">
    <source>
        <dbReference type="EMBL" id="KFG60234.1"/>
    </source>
</evidence>
<evidence type="ECO:0000313" key="6">
    <source>
        <dbReference type="Proteomes" id="UP000028834"/>
    </source>
</evidence>
<organism evidence="5 6">
    <name type="scientific">Toxoplasma gondii RUB</name>
    <dbReference type="NCBI Taxonomy" id="935652"/>
    <lineage>
        <taxon>Eukaryota</taxon>
        <taxon>Sar</taxon>
        <taxon>Alveolata</taxon>
        <taxon>Apicomplexa</taxon>
        <taxon>Conoidasida</taxon>
        <taxon>Coccidia</taxon>
        <taxon>Eucoccidiorida</taxon>
        <taxon>Eimeriorina</taxon>
        <taxon>Sarcocystidae</taxon>
        <taxon>Toxoplasma</taxon>
    </lineage>
</organism>
<feature type="compositionally biased region" description="Basic and acidic residues" evidence="3">
    <location>
        <begin position="103"/>
        <end position="114"/>
    </location>
</feature>
<dbReference type="Proteomes" id="UP000028834">
    <property type="component" value="Unassembled WGS sequence"/>
</dbReference>
<dbReference type="InterPro" id="IPR050747">
    <property type="entry name" value="Mitochondrial_chaperone_BCS1"/>
</dbReference>
<feature type="domain" description="Mitochondrial chaperone BCS1-like ATPase lid" evidence="4">
    <location>
        <begin position="41"/>
        <end position="94"/>
    </location>
</feature>
<dbReference type="Gene3D" id="3.40.50.300">
    <property type="entry name" value="P-loop containing nucleotide triphosphate hydrolases"/>
    <property type="match status" value="1"/>
</dbReference>
<feature type="region of interest" description="Disordered" evidence="3">
    <location>
        <begin position="103"/>
        <end position="159"/>
    </location>
</feature>
<dbReference type="PANTHER" id="PTHR23070">
    <property type="entry name" value="BCS1 AAA-TYPE ATPASE"/>
    <property type="match status" value="1"/>
</dbReference>
<sequence length="159" mass="17714">IVATEERVTIMTTNHPERLPDSLIRPGRVDIKVRIGYATRPQLRRQFLRFFPGEDAAADKFEAIMSGIQLSMAELQGFFLFCKDNVDQALAMAESWRKADQEARAAVMREREAANTKTNTASSEQKEPEKLAVQQKHSSTGNIESGSSQSGHCEKQSAS</sequence>
<dbReference type="AlphaFoldDB" id="A0A086LUB6"/>
<evidence type="ECO:0000256" key="3">
    <source>
        <dbReference type="SAM" id="MobiDB-lite"/>
    </source>
</evidence>
<comment type="caution">
    <text evidence="5">The sequence shown here is derived from an EMBL/GenBank/DDBJ whole genome shotgun (WGS) entry which is preliminary data.</text>
</comment>
<dbReference type="GO" id="GO:0005524">
    <property type="term" value="F:ATP binding"/>
    <property type="evidence" value="ECO:0007669"/>
    <property type="project" value="UniProtKB-KW"/>
</dbReference>
<evidence type="ECO:0000256" key="2">
    <source>
        <dbReference type="ARBA" id="ARBA00022840"/>
    </source>
</evidence>
<gene>
    <name evidence="5" type="ORF">TGRUB_243490B</name>
</gene>
<feature type="non-terminal residue" evidence="5">
    <location>
        <position position="1"/>
    </location>
</feature>
<dbReference type="EMBL" id="AFYV02001969">
    <property type="protein sequence ID" value="KFG60234.1"/>
    <property type="molecule type" value="Genomic_DNA"/>
</dbReference>
<protein>
    <submittedName>
        <fullName evidence="5">Putative BCS1 family isoform 9</fullName>
    </submittedName>
</protein>
<dbReference type="Pfam" id="PF25426">
    <property type="entry name" value="AAA_lid_BCS1"/>
    <property type="match status" value="1"/>
</dbReference>
<evidence type="ECO:0000259" key="4">
    <source>
        <dbReference type="Pfam" id="PF25426"/>
    </source>
</evidence>
<dbReference type="SUPFAM" id="SSF52540">
    <property type="entry name" value="P-loop containing nucleoside triphosphate hydrolases"/>
    <property type="match status" value="1"/>
</dbReference>
<keyword evidence="2" id="KW-0067">ATP-binding</keyword>
<name>A0A086LUB6_TOXGO</name>
<reference evidence="5 6" key="1">
    <citation type="submission" date="2014-05" db="EMBL/GenBank/DDBJ databases">
        <authorList>
            <person name="Sibley D."/>
            <person name="Venepally P."/>
            <person name="Karamycheva S."/>
            <person name="Hadjithomas M."/>
            <person name="Khan A."/>
            <person name="Brunk B."/>
            <person name="Roos D."/>
            <person name="Caler E."/>
            <person name="Lorenzi H."/>
        </authorList>
    </citation>
    <scope>NUCLEOTIDE SEQUENCE [LARGE SCALE GENOMIC DNA]</scope>
    <source>
        <strain evidence="5 6">RUB</strain>
    </source>
</reference>
<keyword evidence="1" id="KW-0547">Nucleotide-binding</keyword>